<evidence type="ECO:0000313" key="3">
    <source>
        <dbReference type="RefSeq" id="XP_011505382.1"/>
    </source>
</evidence>
<dbReference type="KEGG" id="csol:105368143"/>
<keyword evidence="1" id="KW-1133">Transmembrane helix</keyword>
<evidence type="ECO:0000256" key="1">
    <source>
        <dbReference type="SAM" id="Phobius"/>
    </source>
</evidence>
<dbReference type="Proteomes" id="UP000695007">
    <property type="component" value="Unplaced"/>
</dbReference>
<feature type="transmembrane region" description="Helical" evidence="1">
    <location>
        <begin position="26"/>
        <end position="44"/>
    </location>
</feature>
<dbReference type="PANTHER" id="PTHR38640">
    <property type="entry name" value="GEO09659P1"/>
    <property type="match status" value="1"/>
</dbReference>
<dbReference type="PANTHER" id="PTHR38640:SF1">
    <property type="entry name" value="GEO09659P1"/>
    <property type="match status" value="1"/>
</dbReference>
<reference evidence="3" key="1">
    <citation type="submission" date="2025-08" db="UniProtKB">
        <authorList>
            <consortium name="RefSeq"/>
        </authorList>
    </citation>
    <scope>IDENTIFICATION</scope>
</reference>
<organism evidence="2 3">
    <name type="scientific">Ceratosolen solmsi marchali</name>
    <dbReference type="NCBI Taxonomy" id="326594"/>
    <lineage>
        <taxon>Eukaryota</taxon>
        <taxon>Metazoa</taxon>
        <taxon>Ecdysozoa</taxon>
        <taxon>Arthropoda</taxon>
        <taxon>Hexapoda</taxon>
        <taxon>Insecta</taxon>
        <taxon>Pterygota</taxon>
        <taxon>Neoptera</taxon>
        <taxon>Endopterygota</taxon>
        <taxon>Hymenoptera</taxon>
        <taxon>Apocrita</taxon>
        <taxon>Proctotrupomorpha</taxon>
        <taxon>Chalcidoidea</taxon>
        <taxon>Agaonidae</taxon>
        <taxon>Agaoninae</taxon>
        <taxon>Ceratosolen</taxon>
    </lineage>
</organism>
<gene>
    <name evidence="3" type="primary">LOC105368143</name>
</gene>
<proteinExistence type="predicted"/>
<keyword evidence="1" id="KW-0812">Transmembrane</keyword>
<sequence length="150" mass="16695">MGDENSTSSDKSNAVKPKFLHNLVEFYVPLTGVISYTTLSVNIMNPNLRIFADKDISNFLLLNSLFGTGTYIFTREHIKKAPSNYRFFYSVAGALLLSFGSVLIWSVLRSVIPSNSTLFTITGIGSSLSFITIGQKYLTHVDKLTKDKKK</sequence>
<name>A0AAJ6YVU5_9HYME</name>
<dbReference type="GeneID" id="105368143"/>
<dbReference type="AlphaFoldDB" id="A0AAJ6YVU5"/>
<evidence type="ECO:0000313" key="2">
    <source>
        <dbReference type="Proteomes" id="UP000695007"/>
    </source>
</evidence>
<protein>
    <submittedName>
        <fullName evidence="3">Uncharacterized protein LOC105368143</fullName>
    </submittedName>
</protein>
<dbReference type="RefSeq" id="XP_011505382.1">
    <property type="nucleotide sequence ID" value="XM_011507080.1"/>
</dbReference>
<feature type="transmembrane region" description="Helical" evidence="1">
    <location>
        <begin position="56"/>
        <end position="74"/>
    </location>
</feature>
<feature type="transmembrane region" description="Helical" evidence="1">
    <location>
        <begin position="86"/>
        <end position="106"/>
    </location>
</feature>
<keyword evidence="1" id="KW-0472">Membrane</keyword>
<feature type="transmembrane region" description="Helical" evidence="1">
    <location>
        <begin position="118"/>
        <end position="138"/>
    </location>
</feature>
<accession>A0AAJ6YVU5</accession>
<keyword evidence="2" id="KW-1185">Reference proteome</keyword>